<reference evidence="2" key="1">
    <citation type="submission" date="2021-01" db="EMBL/GenBank/DDBJ databases">
        <authorList>
            <person name="Corre E."/>
            <person name="Pelletier E."/>
            <person name="Niang G."/>
            <person name="Scheremetjew M."/>
            <person name="Finn R."/>
            <person name="Kale V."/>
            <person name="Holt S."/>
            <person name="Cochrane G."/>
            <person name="Meng A."/>
            <person name="Brown T."/>
            <person name="Cohen L."/>
        </authorList>
    </citation>
    <scope>NUCLEOTIDE SEQUENCE</scope>
    <source>
        <strain evidence="2">NIES-2562</strain>
    </source>
</reference>
<proteinExistence type="predicted"/>
<dbReference type="PROSITE" id="PS50005">
    <property type="entry name" value="TPR"/>
    <property type="match status" value="1"/>
</dbReference>
<accession>A0A7S3CZJ4</accession>
<feature type="repeat" description="TPR" evidence="1">
    <location>
        <begin position="113"/>
        <end position="146"/>
    </location>
</feature>
<dbReference type="SMART" id="SM00028">
    <property type="entry name" value="TPR"/>
    <property type="match status" value="3"/>
</dbReference>
<organism evidence="2">
    <name type="scientific">Palpitomonas bilix</name>
    <dbReference type="NCBI Taxonomy" id="652834"/>
    <lineage>
        <taxon>Eukaryota</taxon>
        <taxon>Eukaryota incertae sedis</taxon>
    </lineage>
</organism>
<dbReference type="AlphaFoldDB" id="A0A7S3CZJ4"/>
<evidence type="ECO:0008006" key="3">
    <source>
        <dbReference type="Google" id="ProtNLM"/>
    </source>
</evidence>
<sequence>MQDSKGTDVNMATPESGPSIAAELSDLERKVDHICNLCSTWSVGEEFEKEIKEKVAQLEDEISPRISSLLSETDRKKKAFAHYLAGKLALVLGTLEEAEESLTKGVKRDITLHRAWAYLGDIYMQREKYDVAYEFLHKAIEDKTHHVAFRLLSQLVRLILKVGSPSIKETIDDAVEYARVAVSLSTDNTTSWQLLGNAFLDQYFTKVAAPSGGSESLRAALQAYLMAEKNLGKDEKNPDLSFNEAVVYKYIGNYALALKKFYEAVSLDHTLPTQSKVDDIHRLMRNVKEWKNGTKGARQQKFLAKQSAALGAYAWDKEIVGGKVVRSRHGQFEGGANEYKECRNVVVAGTLIDFVSADGRSPHGVFIVGDSEGDISVFVLEKVDLTGFRAGEFVAIIEPRVCDMTMNSSFEDMAHVGAVEVKVFMASEVKQVLKNNERILPSSVRVPKLKSMQPSTPGRARKEGY</sequence>
<name>A0A7S3CZJ4_9EUKA</name>
<evidence type="ECO:0000313" key="2">
    <source>
        <dbReference type="EMBL" id="CAE0241932.1"/>
    </source>
</evidence>
<evidence type="ECO:0000256" key="1">
    <source>
        <dbReference type="PROSITE-ProRule" id="PRU00339"/>
    </source>
</evidence>
<dbReference type="SUPFAM" id="SSF48452">
    <property type="entry name" value="TPR-like"/>
    <property type="match status" value="1"/>
</dbReference>
<keyword evidence="1" id="KW-0802">TPR repeat</keyword>
<dbReference type="InterPro" id="IPR019734">
    <property type="entry name" value="TPR_rpt"/>
</dbReference>
<dbReference type="InterPro" id="IPR011990">
    <property type="entry name" value="TPR-like_helical_dom_sf"/>
</dbReference>
<gene>
    <name evidence="2" type="ORF">PBIL07802_LOCUS4094</name>
</gene>
<protein>
    <recommendedName>
        <fullName evidence="3">Tetratricopeptide repeat protein 5 OB fold domain-containing protein</fullName>
    </recommendedName>
</protein>
<dbReference type="Gene3D" id="1.25.40.10">
    <property type="entry name" value="Tetratricopeptide repeat domain"/>
    <property type="match status" value="1"/>
</dbReference>
<dbReference type="EMBL" id="HBIB01006625">
    <property type="protein sequence ID" value="CAE0241932.1"/>
    <property type="molecule type" value="Transcribed_RNA"/>
</dbReference>